<name>A0ABM8VQ80_9BACL</name>
<keyword evidence="3" id="KW-1185">Reference proteome</keyword>
<dbReference type="InterPro" id="IPR001466">
    <property type="entry name" value="Beta-lactam-related"/>
</dbReference>
<protein>
    <recommendedName>
        <fullName evidence="1">Beta-lactamase-related domain-containing protein</fullName>
    </recommendedName>
</protein>
<evidence type="ECO:0000313" key="2">
    <source>
        <dbReference type="EMBL" id="CAG7653838.1"/>
    </source>
</evidence>
<proteinExistence type="predicted"/>
<dbReference type="Pfam" id="PF00144">
    <property type="entry name" value="Beta-lactamase"/>
    <property type="match status" value="1"/>
</dbReference>
<feature type="domain" description="Beta-lactamase-related" evidence="1">
    <location>
        <begin position="15"/>
        <end position="312"/>
    </location>
</feature>
<dbReference type="InterPro" id="IPR050789">
    <property type="entry name" value="Diverse_Enzym_Activities"/>
</dbReference>
<sequence length="338" mass="37654">MSLNPFSALTEYTEHIQHRIAASAAALCIIKDNNIIHEWYAGHHHFHKGARKTGDTSQFNVYSTRVTYVGLAAAIAIDDGHIGSLDDRLSEYMPDSDKDVLGDTTLRHLVTRTTGLQFKGSQVTRKFAPGTALEGKKPEILAAIVKQATGRTVADIITERVLKPMNLTQTEWRTEGKETLVCDITAPDSYPTLRLESDEGSDRNLYVSAQELALWGNLHLNNGMHEGRQIVPKEVIDMAVSVQTPPSLPVHLPRLGFFWWIQHPRTEQSEIGPHLPEYTYQILGASGCSCTVIPKHRAVVVRMTNSLWTFGGKNNFDHIADIQHFGNLAESALSRWPD</sequence>
<dbReference type="RefSeq" id="WP_218101812.1">
    <property type="nucleotide sequence ID" value="NZ_CAJVCE010000021.1"/>
</dbReference>
<dbReference type="EMBL" id="CAJVCE010000021">
    <property type="protein sequence ID" value="CAG7653838.1"/>
    <property type="molecule type" value="Genomic_DNA"/>
</dbReference>
<dbReference type="PANTHER" id="PTHR43283">
    <property type="entry name" value="BETA-LACTAMASE-RELATED"/>
    <property type="match status" value="1"/>
</dbReference>
<dbReference type="PANTHER" id="PTHR43283:SF7">
    <property type="entry name" value="BETA-LACTAMASE-RELATED DOMAIN-CONTAINING PROTEIN"/>
    <property type="match status" value="1"/>
</dbReference>
<comment type="caution">
    <text evidence="2">The sequence shown here is derived from an EMBL/GenBank/DDBJ whole genome shotgun (WGS) entry which is preliminary data.</text>
</comment>
<reference evidence="2 3" key="1">
    <citation type="submission" date="2021-06" db="EMBL/GenBank/DDBJ databases">
        <authorList>
            <person name="Criscuolo A."/>
        </authorList>
    </citation>
    <scope>NUCLEOTIDE SEQUENCE [LARGE SCALE GENOMIC DNA]</scope>
    <source>
        <strain evidence="3">CIP 111802</strain>
    </source>
</reference>
<evidence type="ECO:0000259" key="1">
    <source>
        <dbReference type="Pfam" id="PF00144"/>
    </source>
</evidence>
<gene>
    <name evidence="2" type="ORF">PAECIP111802_05595</name>
</gene>
<accession>A0ABM8VQ80</accession>
<organism evidence="2 3">
    <name type="scientific">Paenibacillus allorhizosphaerae</name>
    <dbReference type="NCBI Taxonomy" id="2849866"/>
    <lineage>
        <taxon>Bacteria</taxon>
        <taxon>Bacillati</taxon>
        <taxon>Bacillota</taxon>
        <taxon>Bacilli</taxon>
        <taxon>Bacillales</taxon>
        <taxon>Paenibacillaceae</taxon>
        <taxon>Paenibacillus</taxon>
    </lineage>
</organism>
<evidence type="ECO:0000313" key="3">
    <source>
        <dbReference type="Proteomes" id="UP000730618"/>
    </source>
</evidence>
<dbReference type="Proteomes" id="UP000730618">
    <property type="component" value="Unassembled WGS sequence"/>
</dbReference>